<dbReference type="Pfam" id="PF00535">
    <property type="entry name" value="Glycos_transf_2"/>
    <property type="match status" value="1"/>
</dbReference>
<evidence type="ECO:0000313" key="14">
    <source>
        <dbReference type="EMBL" id="AWB34833.1"/>
    </source>
</evidence>
<comment type="catalytic activity">
    <reaction evidence="10 11">
        <text>[(1-&gt;4)-beta-D-glucosyl](n) + UDP-alpha-D-glucose = [(1-&gt;4)-beta-D-glucosyl](n+1) + UDP + H(+)</text>
        <dbReference type="Rhea" id="RHEA:19929"/>
        <dbReference type="Rhea" id="RHEA-COMP:10033"/>
        <dbReference type="Rhea" id="RHEA-COMP:10034"/>
        <dbReference type="ChEBI" id="CHEBI:15378"/>
        <dbReference type="ChEBI" id="CHEBI:18246"/>
        <dbReference type="ChEBI" id="CHEBI:58223"/>
        <dbReference type="ChEBI" id="CHEBI:58885"/>
        <dbReference type="EC" id="2.4.1.12"/>
    </reaction>
</comment>
<keyword evidence="6 11" id="KW-0812">Transmembrane</keyword>
<comment type="subcellular location">
    <subcellularLocation>
        <location evidence="1">Cell inner membrane</location>
        <topology evidence="1">Multi-pass membrane protein</topology>
    </subcellularLocation>
</comment>
<feature type="domain" description="Glycosyltransferase 2-like" evidence="12">
    <location>
        <begin position="154"/>
        <end position="321"/>
    </location>
</feature>
<gene>
    <name evidence="14" type="primary">bcsA</name>
    <name evidence="14" type="ORF">DBV39_15095</name>
</gene>
<dbReference type="SUPFAM" id="SSF53448">
    <property type="entry name" value="Nucleotide-diphospho-sugar transferases"/>
    <property type="match status" value="1"/>
</dbReference>
<dbReference type="InterPro" id="IPR029044">
    <property type="entry name" value="Nucleotide-diphossugar_trans"/>
</dbReference>
<evidence type="ECO:0000256" key="4">
    <source>
        <dbReference type="ARBA" id="ARBA00022676"/>
    </source>
</evidence>
<evidence type="ECO:0000256" key="7">
    <source>
        <dbReference type="ARBA" id="ARBA00022916"/>
    </source>
</evidence>
<feature type="transmembrane region" description="Helical" evidence="11">
    <location>
        <begin position="399"/>
        <end position="417"/>
    </location>
</feature>
<dbReference type="OrthoDB" id="9806824at2"/>
<feature type="transmembrane region" description="Helical" evidence="11">
    <location>
        <begin position="108"/>
        <end position="129"/>
    </location>
</feature>
<evidence type="ECO:0000256" key="8">
    <source>
        <dbReference type="ARBA" id="ARBA00022989"/>
    </source>
</evidence>
<dbReference type="PANTHER" id="PTHR43867">
    <property type="entry name" value="CELLULOSE SYNTHASE CATALYTIC SUBUNIT A [UDP-FORMING]"/>
    <property type="match status" value="1"/>
</dbReference>
<feature type="transmembrane region" description="Helical" evidence="11">
    <location>
        <begin position="547"/>
        <end position="569"/>
    </location>
</feature>
<dbReference type="GO" id="GO:0035438">
    <property type="term" value="F:cyclic-di-GMP binding"/>
    <property type="evidence" value="ECO:0007669"/>
    <property type="project" value="InterPro"/>
</dbReference>
<feature type="transmembrane region" description="Helical" evidence="11">
    <location>
        <begin position="423"/>
        <end position="444"/>
    </location>
</feature>
<evidence type="ECO:0000256" key="10">
    <source>
        <dbReference type="ARBA" id="ARBA00048682"/>
    </source>
</evidence>
<dbReference type="UniPathway" id="UPA00694"/>
<dbReference type="InterPro" id="IPR001173">
    <property type="entry name" value="Glyco_trans_2-like"/>
</dbReference>
<feature type="transmembrane region" description="Helical" evidence="11">
    <location>
        <begin position="516"/>
        <end position="535"/>
    </location>
</feature>
<evidence type="ECO:0000256" key="11">
    <source>
        <dbReference type="RuleBase" id="RU365020"/>
    </source>
</evidence>
<keyword evidence="2 11" id="KW-1003">Cell membrane</keyword>
<feature type="transmembrane region" description="Helical" evidence="11">
    <location>
        <begin position="49"/>
        <end position="67"/>
    </location>
</feature>
<sequence>MTPTFRARIAKAGNSLVSLPVWSYPIFQWLALSVSLLFFISVVVTPLSLTHQILFGLITFATAYAITRVSTNRLAVLILMMLSSAASLRYLYWRVTETLGFENWVDAMFGYGLMMAELYAMLTLFLSYFQSAWPLQRKPAFMPPDSSTWPSVDVFIPTYNEPISVVRQTAVAAKLLDWPSDRLNIYVLDDGRRDELREFCEQAGIGYLIRPDNKHAKAGNINAALEKTDGEFVAIFDCDHIPTRSFLQIALGWFIKDPKLAMLQTPHVFFSPDPMEQNLDVFNRVPNEGQLFYGLTQDSNDLWNATFFCGSCAVIRREHMMQVGGMATESVTEDALTALKMNSIGLNTAYLALPLAAGLATETLSRHIGQRIRWGRGMAQIMRNHNPLVIKGLKLSQRICYLSASLHFFYGLPRLVFLTAPLAYLFFGAHVFQAAPLMILAYVFPHILHAQITNLQIQGRFRHSFWNEVYESVLAWYLMRPTLATLINPDKATFNVTAKGGIKNESYFDWVLARPYIILLLLNVAGMFIGIWLILTSGGDQSLIYTAVFNLVWTTHNVVICGASVAVAGEQKQLRASPRVNFSIPATLALPTGHRFVCHTSDFSADGLGLVMKGPLNIELGELVYVSLFRGDEEEIFPARVRFNSDNRIGLRFYELSIEQQVRLSQMTFGRADLWAQKWVNTVPDSPLSAIRQIGRFGVRGVFLLIRESGKAIGNRASRVWSRRPAQS</sequence>
<dbReference type="InterPro" id="IPR003919">
    <property type="entry name" value="Cell_synth_A"/>
</dbReference>
<comment type="cofactor">
    <cofactor evidence="11">
        <name>Mg(2+)</name>
        <dbReference type="ChEBI" id="CHEBI:18420"/>
    </cofactor>
</comment>
<keyword evidence="15" id="KW-1185">Reference proteome</keyword>
<keyword evidence="5 11" id="KW-0808">Transferase</keyword>
<dbReference type="GO" id="GO:0005886">
    <property type="term" value="C:plasma membrane"/>
    <property type="evidence" value="ECO:0007669"/>
    <property type="project" value="UniProtKB-SubCell"/>
</dbReference>
<evidence type="ECO:0000256" key="9">
    <source>
        <dbReference type="ARBA" id="ARBA00023136"/>
    </source>
</evidence>
<keyword evidence="4 11" id="KW-0328">Glycosyltransferase</keyword>
<dbReference type="EC" id="2.4.1.12" evidence="11"/>
<dbReference type="PANTHER" id="PTHR43867:SF2">
    <property type="entry name" value="CELLULOSE SYNTHASE CATALYTIC SUBUNIT A [UDP-FORMING]"/>
    <property type="match status" value="1"/>
</dbReference>
<proteinExistence type="predicted"/>
<comment type="pathway">
    <text evidence="11">Glycan metabolism; bacterial cellulose biosynthesis.</text>
</comment>
<evidence type="ECO:0000256" key="3">
    <source>
        <dbReference type="ARBA" id="ARBA00022519"/>
    </source>
</evidence>
<evidence type="ECO:0000259" key="13">
    <source>
        <dbReference type="Pfam" id="PF07238"/>
    </source>
</evidence>
<evidence type="ECO:0000256" key="2">
    <source>
        <dbReference type="ARBA" id="ARBA00022475"/>
    </source>
</evidence>
<name>A0A2R4XM13_9BURK</name>
<feature type="domain" description="PilZ" evidence="13">
    <location>
        <begin position="573"/>
        <end position="669"/>
    </location>
</feature>
<evidence type="ECO:0000256" key="5">
    <source>
        <dbReference type="ARBA" id="ARBA00022679"/>
    </source>
</evidence>
<dbReference type="GO" id="GO:0030244">
    <property type="term" value="P:cellulose biosynthetic process"/>
    <property type="evidence" value="ECO:0007669"/>
    <property type="project" value="UniProtKB-KW"/>
</dbReference>
<organism evidence="14 15">
    <name type="scientific">Orrella marina</name>
    <dbReference type="NCBI Taxonomy" id="2163011"/>
    <lineage>
        <taxon>Bacteria</taxon>
        <taxon>Pseudomonadati</taxon>
        <taxon>Pseudomonadota</taxon>
        <taxon>Betaproteobacteria</taxon>
        <taxon>Burkholderiales</taxon>
        <taxon>Alcaligenaceae</taxon>
        <taxon>Orrella</taxon>
    </lineage>
</organism>
<feature type="transmembrane region" description="Helical" evidence="11">
    <location>
        <begin position="74"/>
        <end position="93"/>
    </location>
</feature>
<dbReference type="Gene3D" id="3.90.550.10">
    <property type="entry name" value="Spore Coat Polysaccharide Biosynthesis Protein SpsA, Chain A"/>
    <property type="match status" value="1"/>
</dbReference>
<dbReference type="NCBIfam" id="TIGR03030">
    <property type="entry name" value="CelA"/>
    <property type="match status" value="1"/>
</dbReference>
<dbReference type="InterPro" id="IPR050321">
    <property type="entry name" value="Glycosyltr_2/OpgH_subfam"/>
</dbReference>
<dbReference type="GO" id="GO:0016760">
    <property type="term" value="F:cellulose synthase (UDP-forming) activity"/>
    <property type="evidence" value="ECO:0007669"/>
    <property type="project" value="UniProtKB-EC"/>
</dbReference>
<dbReference type="RefSeq" id="WP_108622243.1">
    <property type="nucleotide sequence ID" value="NZ_CP028901.1"/>
</dbReference>
<dbReference type="PRINTS" id="PR01439">
    <property type="entry name" value="CELLSNTHASEA"/>
</dbReference>
<dbReference type="Gene3D" id="2.40.10.220">
    <property type="entry name" value="predicted glycosyltransferase like domains"/>
    <property type="match status" value="1"/>
</dbReference>
<feature type="transmembrane region" description="Helical" evidence="11">
    <location>
        <begin position="21"/>
        <end position="43"/>
    </location>
</feature>
<evidence type="ECO:0000259" key="12">
    <source>
        <dbReference type="Pfam" id="PF00535"/>
    </source>
</evidence>
<evidence type="ECO:0000313" key="15">
    <source>
        <dbReference type="Proteomes" id="UP000244571"/>
    </source>
</evidence>
<dbReference type="InterPro" id="IPR005150">
    <property type="entry name" value="Cellulose_synth"/>
</dbReference>
<dbReference type="CDD" id="cd06421">
    <property type="entry name" value="CESA_CelA_like"/>
    <property type="match status" value="1"/>
</dbReference>
<keyword evidence="7 11" id="KW-0135">Cellulose biosynthesis</keyword>
<dbReference type="AlphaFoldDB" id="A0A2R4XM13"/>
<dbReference type="Pfam" id="PF07238">
    <property type="entry name" value="PilZ"/>
    <property type="match status" value="1"/>
</dbReference>
<dbReference type="InterPro" id="IPR009875">
    <property type="entry name" value="PilZ_domain"/>
</dbReference>
<reference evidence="14 15" key="1">
    <citation type="submission" date="2018-04" db="EMBL/GenBank/DDBJ databases">
        <title>Bordetella sp. HZ20 isolated from seawater.</title>
        <authorList>
            <person name="Sun C."/>
        </authorList>
    </citation>
    <scope>NUCLEOTIDE SEQUENCE [LARGE SCALE GENOMIC DNA]</scope>
    <source>
        <strain evidence="14 15">HZ20</strain>
    </source>
</reference>
<dbReference type="SUPFAM" id="SSF141371">
    <property type="entry name" value="PilZ domain-like"/>
    <property type="match status" value="1"/>
</dbReference>
<accession>A0A2R4XM13</accession>
<keyword evidence="11" id="KW-0973">c-di-GMP</keyword>
<dbReference type="GO" id="GO:0006011">
    <property type="term" value="P:UDP-alpha-D-glucose metabolic process"/>
    <property type="evidence" value="ECO:0007669"/>
    <property type="project" value="InterPro"/>
</dbReference>
<keyword evidence="3 11" id="KW-0997">Cell inner membrane</keyword>
<dbReference type="EMBL" id="CP028901">
    <property type="protein sequence ID" value="AWB34833.1"/>
    <property type="molecule type" value="Genomic_DNA"/>
</dbReference>
<dbReference type="Proteomes" id="UP000244571">
    <property type="component" value="Chromosome"/>
</dbReference>
<comment type="function">
    <text evidence="11">Catalytic subunit of cellulose synthase. It polymerizes uridine 5'-diphosphate glucose to cellulose.</text>
</comment>
<protein>
    <recommendedName>
        <fullName evidence="11">Cellulose synthase catalytic subunit [UDP-forming]</fullName>
        <ecNumber evidence="11">2.4.1.12</ecNumber>
    </recommendedName>
</protein>
<dbReference type="KEGG" id="boz:DBV39_15095"/>
<dbReference type="Pfam" id="PF03552">
    <property type="entry name" value="Cellulose_synt"/>
    <property type="match status" value="1"/>
</dbReference>
<keyword evidence="8 11" id="KW-1133">Transmembrane helix</keyword>
<evidence type="ECO:0000256" key="6">
    <source>
        <dbReference type="ARBA" id="ARBA00022692"/>
    </source>
</evidence>
<keyword evidence="9 11" id="KW-0472">Membrane</keyword>
<evidence type="ECO:0000256" key="1">
    <source>
        <dbReference type="ARBA" id="ARBA00004429"/>
    </source>
</evidence>